<accession>A0A4U2Q3J1</accession>
<evidence type="ECO:0000313" key="6">
    <source>
        <dbReference type="EMBL" id="TKH46735.1"/>
    </source>
</evidence>
<protein>
    <submittedName>
        <fullName evidence="6">Glycosyl transferase</fullName>
    </submittedName>
</protein>
<dbReference type="EMBL" id="PNXQ01000001">
    <property type="protein sequence ID" value="TKH46735.1"/>
    <property type="molecule type" value="Genomic_DNA"/>
</dbReference>
<dbReference type="PANTHER" id="PTHR43179">
    <property type="entry name" value="RHAMNOSYLTRANSFERASE WBBL"/>
    <property type="match status" value="1"/>
</dbReference>
<evidence type="ECO:0000256" key="3">
    <source>
        <dbReference type="ARBA" id="ARBA00022676"/>
    </source>
</evidence>
<dbReference type="Proteomes" id="UP000308114">
    <property type="component" value="Unassembled WGS sequence"/>
</dbReference>
<keyword evidence="4 6" id="KW-0808">Transferase</keyword>
<proteinExistence type="inferred from homology"/>
<comment type="pathway">
    <text evidence="1">Cell wall biogenesis; cell wall polysaccharide biosynthesis.</text>
</comment>
<dbReference type="PANTHER" id="PTHR43179:SF12">
    <property type="entry name" value="GALACTOFURANOSYLTRANSFERASE GLFT2"/>
    <property type="match status" value="1"/>
</dbReference>
<evidence type="ECO:0000256" key="4">
    <source>
        <dbReference type="ARBA" id="ARBA00022679"/>
    </source>
</evidence>
<feature type="domain" description="Glycosyltransferase 2-like" evidence="5">
    <location>
        <begin position="46"/>
        <end position="212"/>
    </location>
</feature>
<dbReference type="AlphaFoldDB" id="A0A4U2Q3J1"/>
<evidence type="ECO:0000259" key="5">
    <source>
        <dbReference type="Pfam" id="PF00535"/>
    </source>
</evidence>
<dbReference type="InterPro" id="IPR029044">
    <property type="entry name" value="Nucleotide-diphossugar_trans"/>
</dbReference>
<dbReference type="Gene3D" id="3.90.550.10">
    <property type="entry name" value="Spore Coat Polysaccharide Biosynthesis Protein SpsA, Chain A"/>
    <property type="match status" value="1"/>
</dbReference>
<dbReference type="RefSeq" id="WP_137060083.1">
    <property type="nucleotide sequence ID" value="NZ_PNXQ01000001.1"/>
</dbReference>
<dbReference type="InterPro" id="IPR001173">
    <property type="entry name" value="Glyco_trans_2-like"/>
</dbReference>
<evidence type="ECO:0000256" key="1">
    <source>
        <dbReference type="ARBA" id="ARBA00004776"/>
    </source>
</evidence>
<comment type="caution">
    <text evidence="6">The sequence shown here is derived from an EMBL/GenBank/DDBJ whole genome shotgun (WGS) entry which is preliminary data.</text>
</comment>
<dbReference type="Pfam" id="PF00535">
    <property type="entry name" value="Glycos_transf_2"/>
    <property type="match status" value="1"/>
</dbReference>
<organism evidence="6 7">
    <name type="scientific">Paenibacillus terrae</name>
    <dbReference type="NCBI Taxonomy" id="159743"/>
    <lineage>
        <taxon>Bacteria</taxon>
        <taxon>Bacillati</taxon>
        <taxon>Bacillota</taxon>
        <taxon>Bacilli</taxon>
        <taxon>Bacillales</taxon>
        <taxon>Paenibacillaceae</taxon>
        <taxon>Paenibacillus</taxon>
    </lineage>
</organism>
<dbReference type="SUPFAM" id="SSF53448">
    <property type="entry name" value="Nucleotide-diphospho-sugar transferases"/>
    <property type="match status" value="1"/>
</dbReference>
<evidence type="ECO:0000313" key="7">
    <source>
        <dbReference type="Proteomes" id="UP000308114"/>
    </source>
</evidence>
<sequence>MKRLSIKRKHSKRLSKKGYWAGYKRGREQGSRLGQASFGKVFEGVSIIIPSYNQLHQLRTCIHRIEENTSQPHEIIVVDCGSMDGTRIYLLRKSIAVRYALLKKDIHLTGGLNQGLMMAKGTTLVVLDPNALVTPGWLDRLLECLHSDPRIGVVGPVTNGPFGEQQIEVPYTHENEARHFAISHNVSNPAVWRETKSLAGFCMLLRRETLEKTGYWDEGCYSGQEADADWLLRVRILGTRLVIARDAYIHCTESDRDTAYASPQTTGEGGLTEKGSRNRSFFVQKWGDGDKLLHNLKFGTAEPDSQIPPTKDRHVSAATFYPVGVLVQGPSGAIYRLEPGRRRLLHRVRDTGGEDVAPVRVSQLDLMALPLVPKPEVAISHVVDVPVVVQPVVLQNVEAVWPSASLVPEEPVPVLAAPELENMPALPTLNAPDQRKRWIEVLYAEGGQLYQIGNGWKRPFLTPYAAMSWRAADYRIRLVSPGDLSDLAEEQPIIAPPVLHGHL</sequence>
<gene>
    <name evidence="6" type="ORF">C1I60_00880</name>
</gene>
<comment type="similarity">
    <text evidence="2">Belongs to the glycosyltransferase 2 family.</text>
</comment>
<evidence type="ECO:0000256" key="2">
    <source>
        <dbReference type="ARBA" id="ARBA00006739"/>
    </source>
</evidence>
<keyword evidence="3" id="KW-0328">Glycosyltransferase</keyword>
<name>A0A4U2Q3J1_9BACL</name>
<reference evidence="6 7" key="1">
    <citation type="submission" date="2018-01" db="EMBL/GenBank/DDBJ databases">
        <title>Bacillales members from the olive rhizosphere are effective biological control agents against Verticillium dahliae.</title>
        <authorList>
            <person name="Gomez-Lama C."/>
            <person name="Legarda G."/>
            <person name="Ruano-Rosa D."/>
            <person name="Pizarro-Tobias P."/>
            <person name="Valverde-Corredor A."/>
            <person name="Niqui J.L."/>
            <person name="Trivino J.C."/>
            <person name="Roca A."/>
            <person name="Mercado-Blanco J."/>
        </authorList>
    </citation>
    <scope>NUCLEOTIDE SEQUENCE [LARGE SCALE GENOMIC DNA]</scope>
    <source>
        <strain evidence="6 7">PIC167</strain>
    </source>
</reference>
<dbReference type="GO" id="GO:0016757">
    <property type="term" value="F:glycosyltransferase activity"/>
    <property type="evidence" value="ECO:0007669"/>
    <property type="project" value="UniProtKB-KW"/>
</dbReference>